<keyword evidence="5 7" id="KW-1133">Transmembrane helix</keyword>
<feature type="transmembrane region" description="Helical" evidence="7">
    <location>
        <begin position="242"/>
        <end position="262"/>
    </location>
</feature>
<comment type="subcellular location">
    <subcellularLocation>
        <location evidence="1 7">Cell inner membrane</location>
        <topology evidence="1 7">Multi-pass membrane protein</topology>
    </subcellularLocation>
</comment>
<feature type="transmembrane region" description="Helical" evidence="7">
    <location>
        <begin position="137"/>
        <end position="161"/>
    </location>
</feature>
<comment type="similarity">
    <text evidence="7">Belongs to the TRAP transporter large permease family.</text>
</comment>
<dbReference type="InterPro" id="IPR010656">
    <property type="entry name" value="DctM"/>
</dbReference>
<dbReference type="Pfam" id="PF06808">
    <property type="entry name" value="DctM"/>
    <property type="match status" value="1"/>
</dbReference>
<feature type="transmembrane region" description="Helical" evidence="7">
    <location>
        <begin position="6"/>
        <end position="32"/>
    </location>
</feature>
<dbReference type="PANTHER" id="PTHR33362">
    <property type="entry name" value="SIALIC ACID TRAP TRANSPORTER PERMEASE PROTEIN SIAT-RELATED"/>
    <property type="match status" value="1"/>
</dbReference>
<feature type="transmembrane region" description="Helical" evidence="7">
    <location>
        <begin position="95"/>
        <end position="116"/>
    </location>
</feature>
<protein>
    <recommendedName>
        <fullName evidence="7">TRAP transporter large permease protein</fullName>
    </recommendedName>
</protein>
<feature type="transmembrane region" description="Helical" evidence="7">
    <location>
        <begin position="216"/>
        <end position="236"/>
    </location>
</feature>
<sequence length="429" mass="45115">MDGMLIALLSVSAAIMFTLGVPVLLVIGHWVLWVSIIIDFSLNNLSMTLFEGINFFGLLALPLFILTGDIINGAGIAKRMTDFAYSLFGWLRGGLGLAVLGACGMFSAISGSNAATTATIGSIMHKEMKEGNYDARFSAATMASGGIVGVIIPPSILLIIYGFLMGLPVGELFLAGLLPGILLVLGMQAICLVRSRRNNWGQIIPFSIIGSFRSGARAYLGFIAIAIVLFGIYGGAFSPSEAGAITVAFGLIAGTMVTRELSLRKLPTIFLRSGQIAGMIVPLVAVSVVLQQLLSILGVPEQLKGLVTSLAAGYWLTLAMCMAMILIAGSFLESVPVTIILAPILAPIMQGLGIDPIHFAVIFVIGTAIGFITPPFGLNLFVASSVTGVPLITMLSNLLPYFVTLMVIWILIVIFPSLTTVIPALSAAF</sequence>
<dbReference type="PANTHER" id="PTHR33362:SF3">
    <property type="entry name" value="SIALIC ACID TRAP TRANSPORTER PERMEASE PROTEIN SIAT"/>
    <property type="match status" value="1"/>
</dbReference>
<dbReference type="RefSeq" id="WP_089728356.1">
    <property type="nucleotide sequence ID" value="NZ_FNGI01000005.1"/>
</dbReference>
<dbReference type="EMBL" id="FNGI01000005">
    <property type="protein sequence ID" value="SDL62503.1"/>
    <property type="molecule type" value="Genomic_DNA"/>
</dbReference>
<evidence type="ECO:0000256" key="5">
    <source>
        <dbReference type="ARBA" id="ARBA00022989"/>
    </source>
</evidence>
<keyword evidence="4 7" id="KW-0812">Transmembrane</keyword>
<keyword evidence="10" id="KW-1185">Reference proteome</keyword>
<evidence type="ECO:0000256" key="7">
    <source>
        <dbReference type="RuleBase" id="RU369079"/>
    </source>
</evidence>
<dbReference type="AlphaFoldDB" id="A0A1G9LL07"/>
<organism evidence="9 10">
    <name type="scientific">Modicisalibacter muralis</name>
    <dbReference type="NCBI Taxonomy" id="119000"/>
    <lineage>
        <taxon>Bacteria</taxon>
        <taxon>Pseudomonadati</taxon>
        <taxon>Pseudomonadota</taxon>
        <taxon>Gammaproteobacteria</taxon>
        <taxon>Oceanospirillales</taxon>
        <taxon>Halomonadaceae</taxon>
        <taxon>Modicisalibacter</taxon>
    </lineage>
</organism>
<gene>
    <name evidence="9" type="ORF">SAMN05661010_02135</name>
</gene>
<feature type="domain" description="TRAP C4-dicarboxylate transport system permease DctM subunit" evidence="8">
    <location>
        <begin position="4"/>
        <end position="417"/>
    </location>
</feature>
<dbReference type="PIRSF" id="PIRSF006066">
    <property type="entry name" value="HI0050"/>
    <property type="match status" value="1"/>
</dbReference>
<reference evidence="9 10" key="1">
    <citation type="submission" date="2016-10" db="EMBL/GenBank/DDBJ databases">
        <authorList>
            <person name="de Groot N.N."/>
        </authorList>
    </citation>
    <scope>NUCLEOTIDE SEQUENCE [LARGE SCALE GENOMIC DNA]</scope>
    <source>
        <strain evidence="9 10">DSM 14789</strain>
    </source>
</reference>
<evidence type="ECO:0000256" key="2">
    <source>
        <dbReference type="ARBA" id="ARBA00022475"/>
    </source>
</evidence>
<dbReference type="OrthoDB" id="9796052at2"/>
<evidence type="ECO:0000313" key="10">
    <source>
        <dbReference type="Proteomes" id="UP000198654"/>
    </source>
</evidence>
<evidence type="ECO:0000256" key="4">
    <source>
        <dbReference type="ARBA" id="ARBA00022692"/>
    </source>
</evidence>
<dbReference type="Proteomes" id="UP000198654">
    <property type="component" value="Unassembled WGS sequence"/>
</dbReference>
<keyword evidence="7" id="KW-0813">Transport</keyword>
<keyword evidence="2" id="KW-1003">Cell membrane</keyword>
<keyword evidence="6 7" id="KW-0472">Membrane</keyword>
<evidence type="ECO:0000313" key="9">
    <source>
        <dbReference type="EMBL" id="SDL62503.1"/>
    </source>
</evidence>
<proteinExistence type="inferred from homology"/>
<name>A0A1G9LL07_9GAMM</name>
<dbReference type="STRING" id="119000.SAMN05661010_02135"/>
<feature type="transmembrane region" description="Helical" evidence="7">
    <location>
        <begin position="398"/>
        <end position="425"/>
    </location>
</feature>
<evidence type="ECO:0000259" key="8">
    <source>
        <dbReference type="Pfam" id="PF06808"/>
    </source>
</evidence>
<comment type="subunit">
    <text evidence="7">The complex comprises the extracytoplasmic solute receptor protein and the two transmembrane proteins.</text>
</comment>
<evidence type="ECO:0000256" key="3">
    <source>
        <dbReference type="ARBA" id="ARBA00022519"/>
    </source>
</evidence>
<dbReference type="NCBIfam" id="TIGR00786">
    <property type="entry name" value="dctM"/>
    <property type="match status" value="1"/>
</dbReference>
<feature type="transmembrane region" description="Helical" evidence="7">
    <location>
        <begin position="53"/>
        <end position="75"/>
    </location>
</feature>
<evidence type="ECO:0000256" key="1">
    <source>
        <dbReference type="ARBA" id="ARBA00004429"/>
    </source>
</evidence>
<comment type="function">
    <text evidence="7">Part of the tripartite ATP-independent periplasmic (TRAP) transport system.</text>
</comment>
<accession>A0A1G9LL07</accession>
<feature type="transmembrane region" description="Helical" evidence="7">
    <location>
        <begin position="357"/>
        <end position="378"/>
    </location>
</feature>
<dbReference type="GO" id="GO:0022857">
    <property type="term" value="F:transmembrane transporter activity"/>
    <property type="evidence" value="ECO:0007669"/>
    <property type="project" value="UniProtKB-UniRule"/>
</dbReference>
<feature type="transmembrane region" description="Helical" evidence="7">
    <location>
        <begin position="173"/>
        <end position="195"/>
    </location>
</feature>
<dbReference type="InterPro" id="IPR004681">
    <property type="entry name" value="TRAP_DctM"/>
</dbReference>
<feature type="transmembrane region" description="Helical" evidence="7">
    <location>
        <begin position="274"/>
        <end position="294"/>
    </location>
</feature>
<evidence type="ECO:0000256" key="6">
    <source>
        <dbReference type="ARBA" id="ARBA00023136"/>
    </source>
</evidence>
<feature type="transmembrane region" description="Helical" evidence="7">
    <location>
        <begin position="314"/>
        <end position="345"/>
    </location>
</feature>
<keyword evidence="3 7" id="KW-0997">Cell inner membrane</keyword>
<dbReference type="GO" id="GO:0005886">
    <property type="term" value="C:plasma membrane"/>
    <property type="evidence" value="ECO:0007669"/>
    <property type="project" value="UniProtKB-SubCell"/>
</dbReference>